<dbReference type="EMBL" id="CAAALY010020036">
    <property type="protein sequence ID" value="VEL14110.1"/>
    <property type="molecule type" value="Genomic_DNA"/>
</dbReference>
<evidence type="ECO:0000313" key="2">
    <source>
        <dbReference type="Proteomes" id="UP000784294"/>
    </source>
</evidence>
<dbReference type="AlphaFoldDB" id="A0A448WKM3"/>
<proteinExistence type="predicted"/>
<organism evidence="1 2">
    <name type="scientific">Protopolystoma xenopodis</name>
    <dbReference type="NCBI Taxonomy" id="117903"/>
    <lineage>
        <taxon>Eukaryota</taxon>
        <taxon>Metazoa</taxon>
        <taxon>Spiralia</taxon>
        <taxon>Lophotrochozoa</taxon>
        <taxon>Platyhelminthes</taxon>
        <taxon>Monogenea</taxon>
        <taxon>Polyopisthocotylea</taxon>
        <taxon>Polystomatidea</taxon>
        <taxon>Polystomatidae</taxon>
        <taxon>Protopolystoma</taxon>
    </lineage>
</organism>
<sequence length="143" mass="15543">MFILLTVDLNNHFTPSFHALSDPHHPGSSFPLVTIFTIPPTGKTDREPVCLGNPYLTTISKTGGLSFMLEPRSIQSRRGTGPTCRISPPAQVLALSSPAMEGGVALHTFYGAIYATMNMVNELRFVVSTPSSTSVDESRHHFL</sequence>
<comment type="caution">
    <text evidence="1">The sequence shown here is derived from an EMBL/GenBank/DDBJ whole genome shotgun (WGS) entry which is preliminary data.</text>
</comment>
<protein>
    <submittedName>
        <fullName evidence="1">Uncharacterized protein</fullName>
    </submittedName>
</protein>
<name>A0A448WKM3_9PLAT</name>
<evidence type="ECO:0000313" key="1">
    <source>
        <dbReference type="EMBL" id="VEL14110.1"/>
    </source>
</evidence>
<reference evidence="1" key="1">
    <citation type="submission" date="2018-11" db="EMBL/GenBank/DDBJ databases">
        <authorList>
            <consortium name="Pathogen Informatics"/>
        </authorList>
    </citation>
    <scope>NUCLEOTIDE SEQUENCE</scope>
</reference>
<dbReference type="Proteomes" id="UP000784294">
    <property type="component" value="Unassembled WGS sequence"/>
</dbReference>
<gene>
    <name evidence="1" type="ORF">PXEA_LOCUS7550</name>
</gene>
<accession>A0A448WKM3</accession>
<keyword evidence="2" id="KW-1185">Reference proteome</keyword>